<evidence type="ECO:0000313" key="1">
    <source>
        <dbReference type="EMBL" id="GEL25061.1"/>
    </source>
</evidence>
<keyword evidence="2" id="KW-1185">Reference proteome</keyword>
<dbReference type="AlphaFoldDB" id="A0A511DJT2"/>
<gene>
    <name evidence="1" type="ORF">PSU4_40150</name>
</gene>
<dbReference type="RefSeq" id="WP_186817077.1">
    <property type="nucleotide sequence ID" value="NZ_BJVJ01000044.1"/>
</dbReference>
<evidence type="ECO:0000313" key="2">
    <source>
        <dbReference type="Proteomes" id="UP000321685"/>
    </source>
</evidence>
<comment type="caution">
    <text evidence="1">The sequence shown here is derived from an EMBL/GenBank/DDBJ whole genome shotgun (WGS) entry which is preliminary data.</text>
</comment>
<protein>
    <recommendedName>
        <fullName evidence="3">RNA-binding S4 domain-containing protein</fullName>
    </recommendedName>
</protein>
<sequence length="58" mass="5950">MSDEQTVPTVRDRAVGAGISEAKLLAYVEGGQLLLDGDVVCELDQPAPPGTRILVAGG</sequence>
<dbReference type="EMBL" id="BJVJ01000044">
    <property type="protein sequence ID" value="GEL25061.1"/>
    <property type="molecule type" value="Genomic_DNA"/>
</dbReference>
<proteinExistence type="predicted"/>
<reference evidence="1 2" key="1">
    <citation type="submission" date="2019-07" db="EMBL/GenBank/DDBJ databases">
        <title>Whole genome shotgun sequence of Pseudonocardia sulfidoxydans NBRC 16205.</title>
        <authorList>
            <person name="Hosoyama A."/>
            <person name="Uohara A."/>
            <person name="Ohji S."/>
            <person name="Ichikawa N."/>
        </authorList>
    </citation>
    <scope>NUCLEOTIDE SEQUENCE [LARGE SCALE GENOMIC DNA]</scope>
    <source>
        <strain evidence="1 2">NBRC 16205</strain>
    </source>
</reference>
<dbReference type="Proteomes" id="UP000321685">
    <property type="component" value="Unassembled WGS sequence"/>
</dbReference>
<organism evidence="1 2">
    <name type="scientific">Pseudonocardia sulfidoxydans NBRC 16205</name>
    <dbReference type="NCBI Taxonomy" id="1223511"/>
    <lineage>
        <taxon>Bacteria</taxon>
        <taxon>Bacillati</taxon>
        <taxon>Actinomycetota</taxon>
        <taxon>Actinomycetes</taxon>
        <taxon>Pseudonocardiales</taxon>
        <taxon>Pseudonocardiaceae</taxon>
        <taxon>Pseudonocardia</taxon>
    </lineage>
</organism>
<evidence type="ECO:0008006" key="3">
    <source>
        <dbReference type="Google" id="ProtNLM"/>
    </source>
</evidence>
<name>A0A511DJT2_9PSEU</name>
<accession>A0A511DJT2</accession>